<dbReference type="EC" id="2.4.2.1" evidence="5"/>
<evidence type="ECO:0000256" key="3">
    <source>
        <dbReference type="ARBA" id="ARBA00022679"/>
    </source>
</evidence>
<protein>
    <recommendedName>
        <fullName evidence="5">Purine nucleoside phosphorylase DeoD-type</fullName>
        <shortName evidence="5">PNP</shortName>
        <ecNumber evidence="5">2.4.2.1</ecNumber>
    </recommendedName>
</protein>
<keyword evidence="2 5" id="KW-0328">Glycosyltransferase</keyword>
<dbReference type="EMBL" id="JBHSSK010000024">
    <property type="protein sequence ID" value="MFC6207720.1"/>
    <property type="molecule type" value="Genomic_DNA"/>
</dbReference>
<evidence type="ECO:0000256" key="5">
    <source>
        <dbReference type="HAMAP-Rule" id="MF_01627"/>
    </source>
</evidence>
<dbReference type="Proteomes" id="UP001596254">
    <property type="component" value="Unassembled WGS sequence"/>
</dbReference>
<dbReference type="CDD" id="cd09006">
    <property type="entry name" value="PNP_EcPNPI-like"/>
    <property type="match status" value="1"/>
</dbReference>
<comment type="catalytic activity">
    <reaction evidence="4">
        <text>uridine + phosphate = alpha-D-ribose 1-phosphate + uracil</text>
        <dbReference type="Rhea" id="RHEA:24388"/>
        <dbReference type="ChEBI" id="CHEBI:16704"/>
        <dbReference type="ChEBI" id="CHEBI:17568"/>
        <dbReference type="ChEBI" id="CHEBI:43474"/>
        <dbReference type="ChEBI" id="CHEBI:57720"/>
        <dbReference type="EC" id="2.4.2.3"/>
    </reaction>
</comment>
<comment type="function">
    <text evidence="5">Catalyzes the reversible phosphorolytic breakdown of the N-glycosidic bond in the beta-(deoxy)ribonucleoside molecules, with the formation of the corresponding free purine bases and pentose-1-phosphate.</text>
</comment>
<sequence length="235" mass="25592">MSNHLEAKIGEIADTVLLPGDPLRAKYIAETFLENPVCYNRVRNAFGYTGTYKGKKVSVQGTGMGIPSISIYAHELINDYGVKKLFRVGTSGGMSPDVHVRDVVLAQAATTDSSIIHNTFGGGIYYAPISDFGLLDTAYHAAQDLNIPVRVGNVLAEDRFYNDEMDRQKLVDYGVIATEMESAALFMLAAKFNVRALSVLTISNHLMTGESTSAEEREKSFNDMIKVALEAAVKG</sequence>
<reference evidence="8" key="1">
    <citation type="journal article" date="2019" name="Int. J. Syst. Evol. Microbiol.">
        <title>The Global Catalogue of Microorganisms (GCM) 10K type strain sequencing project: providing services to taxonomists for standard genome sequencing and annotation.</title>
        <authorList>
            <consortium name="The Broad Institute Genomics Platform"/>
            <consortium name="The Broad Institute Genome Sequencing Center for Infectious Disease"/>
            <person name="Wu L."/>
            <person name="Ma J."/>
        </authorList>
    </citation>
    <scope>NUCLEOTIDE SEQUENCE [LARGE SCALE GENOMIC DNA]</scope>
    <source>
        <strain evidence="8">CCM 8905</strain>
    </source>
</reference>
<proteinExistence type="inferred from homology"/>
<dbReference type="HAMAP" id="MF_01627">
    <property type="entry name" value="Pur_nucleosid_phosp"/>
    <property type="match status" value="1"/>
</dbReference>
<dbReference type="SUPFAM" id="SSF53167">
    <property type="entry name" value="Purine and uridine phosphorylases"/>
    <property type="match status" value="1"/>
</dbReference>
<dbReference type="Gene3D" id="3.40.50.1580">
    <property type="entry name" value="Nucleoside phosphorylase domain"/>
    <property type="match status" value="1"/>
</dbReference>
<evidence type="ECO:0000256" key="1">
    <source>
        <dbReference type="ARBA" id="ARBA00010456"/>
    </source>
</evidence>
<feature type="site" description="Important for catalytic activity" evidence="5">
    <location>
        <position position="217"/>
    </location>
</feature>
<evidence type="ECO:0000313" key="8">
    <source>
        <dbReference type="Proteomes" id="UP001596254"/>
    </source>
</evidence>
<keyword evidence="3 5" id="KW-0808">Transferase</keyword>
<dbReference type="NCBIfam" id="NF004489">
    <property type="entry name" value="PRK05819.1"/>
    <property type="match status" value="1"/>
</dbReference>
<comment type="similarity">
    <text evidence="1 5">Belongs to the PNP/UDP phosphorylase family.</text>
</comment>
<comment type="catalytic activity">
    <reaction evidence="5">
        <text>a purine 2'-deoxy-D-ribonucleoside + phosphate = a purine nucleobase + 2-deoxy-alpha-D-ribose 1-phosphate</text>
        <dbReference type="Rhea" id="RHEA:36431"/>
        <dbReference type="ChEBI" id="CHEBI:26386"/>
        <dbReference type="ChEBI" id="CHEBI:43474"/>
        <dbReference type="ChEBI" id="CHEBI:57259"/>
        <dbReference type="ChEBI" id="CHEBI:142361"/>
        <dbReference type="EC" id="2.4.2.1"/>
    </reaction>
</comment>
<dbReference type="Pfam" id="PF01048">
    <property type="entry name" value="PNP_UDP_1"/>
    <property type="match status" value="1"/>
</dbReference>
<feature type="binding site" description="in other chain" evidence="5">
    <location>
        <begin position="203"/>
        <end position="204"/>
    </location>
    <ligand>
        <name>a purine D-ribonucleoside</name>
        <dbReference type="ChEBI" id="CHEBI:142355"/>
        <note>ligand shared between dimeric partners</note>
    </ligand>
</feature>
<feature type="binding site" evidence="5">
    <location>
        <position position="4"/>
    </location>
    <ligand>
        <name>a purine D-ribonucleoside</name>
        <dbReference type="ChEBI" id="CHEBI:142355"/>
        <note>ligand shared between dimeric partners</note>
    </ligand>
</feature>
<dbReference type="PROSITE" id="PS01232">
    <property type="entry name" value="PNP_UDP_1"/>
    <property type="match status" value="1"/>
</dbReference>
<keyword evidence="8" id="KW-1185">Reference proteome</keyword>
<feature type="binding site" description="in other chain" evidence="5">
    <location>
        <position position="24"/>
    </location>
    <ligand>
        <name>phosphate</name>
        <dbReference type="ChEBI" id="CHEBI:43474"/>
        <note>ligand shared between dimeric partners</note>
    </ligand>
</feature>
<comment type="caution">
    <text evidence="7">The sequence shown here is derived from an EMBL/GenBank/DDBJ whole genome shotgun (WGS) entry which is preliminary data.</text>
</comment>
<dbReference type="GO" id="GO:0004731">
    <property type="term" value="F:purine-nucleoside phosphorylase activity"/>
    <property type="evidence" value="ECO:0007669"/>
    <property type="project" value="UniProtKB-EC"/>
</dbReference>
<evidence type="ECO:0000256" key="4">
    <source>
        <dbReference type="ARBA" id="ARBA00048447"/>
    </source>
</evidence>
<dbReference type="PANTHER" id="PTHR43691">
    <property type="entry name" value="URIDINE PHOSPHORYLASE"/>
    <property type="match status" value="1"/>
</dbReference>
<organism evidence="7 8">
    <name type="scientific">Levilactobacillus tongjiangensis</name>
    <dbReference type="NCBI Taxonomy" id="2486023"/>
    <lineage>
        <taxon>Bacteria</taxon>
        <taxon>Bacillati</taxon>
        <taxon>Bacillota</taxon>
        <taxon>Bacilli</taxon>
        <taxon>Lactobacillales</taxon>
        <taxon>Lactobacillaceae</taxon>
        <taxon>Levilactobacillus</taxon>
    </lineage>
</organism>
<evidence type="ECO:0000259" key="6">
    <source>
        <dbReference type="Pfam" id="PF01048"/>
    </source>
</evidence>
<comment type="catalytic activity">
    <reaction evidence="5">
        <text>a purine D-ribonucleoside + phosphate = a purine nucleobase + alpha-D-ribose 1-phosphate</text>
        <dbReference type="Rhea" id="RHEA:19805"/>
        <dbReference type="ChEBI" id="CHEBI:26386"/>
        <dbReference type="ChEBI" id="CHEBI:43474"/>
        <dbReference type="ChEBI" id="CHEBI:57720"/>
        <dbReference type="ChEBI" id="CHEBI:142355"/>
        <dbReference type="EC" id="2.4.2.1"/>
    </reaction>
</comment>
<gene>
    <name evidence="5 7" type="primary">deoD</name>
    <name evidence="7" type="ORF">ACFP1G_09595</name>
</gene>
<evidence type="ECO:0000256" key="2">
    <source>
        <dbReference type="ARBA" id="ARBA00022676"/>
    </source>
</evidence>
<dbReference type="InterPro" id="IPR000845">
    <property type="entry name" value="Nucleoside_phosphorylase_d"/>
</dbReference>
<dbReference type="RefSeq" id="WP_125692294.1">
    <property type="nucleotide sequence ID" value="NZ_JBHSSK010000024.1"/>
</dbReference>
<name>A0ABW1SU89_9LACO</name>
<dbReference type="InterPro" id="IPR035994">
    <property type="entry name" value="Nucleoside_phosphorylase_sf"/>
</dbReference>
<feature type="domain" description="Nucleoside phosphorylase" evidence="6">
    <location>
        <begin position="16"/>
        <end position="226"/>
    </location>
</feature>
<dbReference type="NCBIfam" id="TIGR00107">
    <property type="entry name" value="deoD"/>
    <property type="match status" value="1"/>
</dbReference>
<dbReference type="PANTHER" id="PTHR43691:SF11">
    <property type="entry name" value="FI09636P-RELATED"/>
    <property type="match status" value="1"/>
</dbReference>
<feature type="binding site" evidence="5">
    <location>
        <position position="43"/>
    </location>
    <ligand>
        <name>phosphate</name>
        <dbReference type="ChEBI" id="CHEBI:43474"/>
        <note>ligand shared between dimeric partners</note>
    </ligand>
</feature>
<comment type="caution">
    <text evidence="5">Lacks conserved residue(s) required for the propagation of feature annotation.</text>
</comment>
<comment type="subunit">
    <text evidence="5">Homohexamer; trimer of homodimers.</text>
</comment>
<feature type="binding site" description="in other chain" evidence="5">
    <location>
        <begin position="179"/>
        <end position="181"/>
    </location>
    <ligand>
        <name>a purine D-ribonucleoside</name>
        <dbReference type="ChEBI" id="CHEBI:142355"/>
        <note>ligand shared between dimeric partners</note>
    </ligand>
</feature>
<dbReference type="InterPro" id="IPR018016">
    <property type="entry name" value="Nucleoside_phosphorylase_CS"/>
</dbReference>
<dbReference type="InterPro" id="IPR004402">
    <property type="entry name" value="DeoD-type"/>
</dbReference>
<feature type="binding site" description="in other chain" evidence="5">
    <location>
        <begin position="87"/>
        <end position="90"/>
    </location>
    <ligand>
        <name>phosphate</name>
        <dbReference type="ChEBI" id="CHEBI:43474"/>
        <note>ligand shared between dimeric partners</note>
    </ligand>
</feature>
<accession>A0ABW1SU89</accession>
<feature type="binding site" description="in other chain" evidence="5">
    <location>
        <position position="20"/>
    </location>
    <ligand>
        <name>phosphate</name>
        <dbReference type="ChEBI" id="CHEBI:43474"/>
        <note>ligand shared between dimeric partners</note>
    </ligand>
</feature>
<evidence type="ECO:0000313" key="7">
    <source>
        <dbReference type="EMBL" id="MFC6207720.1"/>
    </source>
</evidence>